<dbReference type="GO" id="GO:0070628">
    <property type="term" value="F:proteasome binding"/>
    <property type="evidence" value="ECO:0007669"/>
    <property type="project" value="InterPro"/>
</dbReference>
<evidence type="ECO:0000313" key="2">
    <source>
        <dbReference type="Proteomes" id="UP000838763"/>
    </source>
</evidence>
<dbReference type="PANTHER" id="PTHR42342:SF1">
    <property type="entry name" value="STATIONARY PHASE PROTEIN 5"/>
    <property type="match status" value="1"/>
</dbReference>
<proteinExistence type="predicted"/>
<dbReference type="GO" id="GO:0043248">
    <property type="term" value="P:proteasome assembly"/>
    <property type="evidence" value="ECO:0007669"/>
    <property type="project" value="TreeGrafter"/>
</dbReference>
<reference evidence="1" key="1">
    <citation type="submission" date="2022-11" db="EMBL/GenBank/DDBJ databases">
        <authorList>
            <person name="Scott C."/>
            <person name="Bruce N."/>
        </authorList>
    </citation>
    <scope>NUCLEOTIDE SEQUENCE</scope>
</reference>
<comment type="caution">
    <text evidence="1">The sequence shown here is derived from an EMBL/GenBank/DDBJ whole genome shotgun (WGS) entry which is preliminary data.</text>
</comment>
<sequence>MRLLRVAVVKTTAAKQVPNLQNIYSPLTVHWPSAVRQYPPAKPNWRGNSTNRGRIYCGGGSARYFSHSPAAPAEVINNVSAAVRAFWTSGQRARFNGVDAQGRAQYRAVSDLEDEAARQLYSCTKTTPGSFVDFHLSPTITALSPLASTFPFESAAIAWQQPQKPSSFAGSLSQEGMLNELAADFARAFKDLSIIFSDIKRIAALGDLPVKMEKPNVLRVRFPESMQERWSDCAMTWVCSVAPLERILTLHFQWVCQLL</sequence>
<accession>A0A9P1H4L7</accession>
<dbReference type="Proteomes" id="UP000838763">
    <property type="component" value="Unassembled WGS sequence"/>
</dbReference>
<evidence type="ECO:0000313" key="1">
    <source>
        <dbReference type="EMBL" id="CAI4216667.1"/>
    </source>
</evidence>
<protein>
    <submittedName>
        <fullName evidence="1">Uncharacterized protein</fullName>
    </submittedName>
</protein>
<gene>
    <name evidence="1" type="ORF">PPNO1_LOCUS6317</name>
</gene>
<dbReference type="AlphaFoldDB" id="A0A9P1H4L7"/>
<keyword evidence="2" id="KW-1185">Reference proteome</keyword>
<dbReference type="OrthoDB" id="5415241at2759"/>
<dbReference type="PANTHER" id="PTHR42342">
    <property type="entry name" value="STATIONARY PHASE PROTEIN 5"/>
    <property type="match status" value="1"/>
</dbReference>
<dbReference type="EMBL" id="CALLCH030000015">
    <property type="protein sequence ID" value="CAI4216667.1"/>
    <property type="molecule type" value="Genomic_DNA"/>
</dbReference>
<organism evidence="1 2">
    <name type="scientific">Parascedosporium putredinis</name>
    <dbReference type="NCBI Taxonomy" id="1442378"/>
    <lineage>
        <taxon>Eukaryota</taxon>
        <taxon>Fungi</taxon>
        <taxon>Dikarya</taxon>
        <taxon>Ascomycota</taxon>
        <taxon>Pezizomycotina</taxon>
        <taxon>Sordariomycetes</taxon>
        <taxon>Hypocreomycetidae</taxon>
        <taxon>Microascales</taxon>
        <taxon>Microascaceae</taxon>
        <taxon>Parascedosporium</taxon>
    </lineage>
</organism>
<name>A0A9P1H4L7_9PEZI</name>
<dbReference type="InterPro" id="IPR038816">
    <property type="entry name" value="Stationary_phase_5"/>
</dbReference>